<dbReference type="Gene3D" id="2.60.40.1930">
    <property type="match status" value="1"/>
</dbReference>
<organism evidence="3 4">
    <name type="scientific">Rhipicephalus sanguineus</name>
    <name type="common">Brown dog tick</name>
    <name type="synonym">Ixodes sanguineus</name>
    <dbReference type="NCBI Taxonomy" id="34632"/>
    <lineage>
        <taxon>Eukaryota</taxon>
        <taxon>Metazoa</taxon>
        <taxon>Ecdysozoa</taxon>
        <taxon>Arthropoda</taxon>
        <taxon>Chelicerata</taxon>
        <taxon>Arachnida</taxon>
        <taxon>Acari</taxon>
        <taxon>Parasitiformes</taxon>
        <taxon>Ixodida</taxon>
        <taxon>Ixodoidea</taxon>
        <taxon>Ixodidae</taxon>
        <taxon>Rhipicephalinae</taxon>
        <taxon>Rhipicephalus</taxon>
        <taxon>Rhipicephalus</taxon>
    </lineage>
</organism>
<evidence type="ECO:0000313" key="4">
    <source>
        <dbReference type="Proteomes" id="UP000821837"/>
    </source>
</evidence>
<evidence type="ECO:0000256" key="1">
    <source>
        <dbReference type="SAM" id="SignalP"/>
    </source>
</evidence>
<dbReference type="InterPro" id="IPR050473">
    <property type="entry name" value="A2M/Complement_sys"/>
</dbReference>
<dbReference type="Pfam" id="PF07677">
    <property type="entry name" value="A2M_recep"/>
    <property type="match status" value="1"/>
</dbReference>
<accession>A0A9D4TB22</accession>
<dbReference type="InterPro" id="IPR041555">
    <property type="entry name" value="MG3"/>
</dbReference>
<dbReference type="InterPro" id="IPR008930">
    <property type="entry name" value="Terpenoid_cyclase/PrenylTrfase"/>
</dbReference>
<dbReference type="SUPFAM" id="SSF48239">
    <property type="entry name" value="Terpenoid cyclases/Protein prenyltransferases"/>
    <property type="match status" value="1"/>
</dbReference>
<dbReference type="EMBL" id="JABSTV010001245">
    <property type="protein sequence ID" value="KAH7984189.1"/>
    <property type="molecule type" value="Genomic_DNA"/>
</dbReference>
<evidence type="ECO:0000259" key="2">
    <source>
        <dbReference type="SMART" id="SM01361"/>
    </source>
</evidence>
<dbReference type="SUPFAM" id="SSF49410">
    <property type="entry name" value="Alpha-macroglobulin receptor domain"/>
    <property type="match status" value="1"/>
</dbReference>
<dbReference type="GO" id="GO:0005615">
    <property type="term" value="C:extracellular space"/>
    <property type="evidence" value="ECO:0007669"/>
    <property type="project" value="InterPro"/>
</dbReference>
<dbReference type="Proteomes" id="UP000821837">
    <property type="component" value="Chromosome 1"/>
</dbReference>
<dbReference type="Gene3D" id="1.50.10.20">
    <property type="match status" value="1"/>
</dbReference>
<reference evidence="3" key="1">
    <citation type="journal article" date="2020" name="Cell">
        <title>Large-Scale Comparative Analyses of Tick Genomes Elucidate Their Genetic Diversity and Vector Capacities.</title>
        <authorList>
            <consortium name="Tick Genome and Microbiome Consortium (TIGMIC)"/>
            <person name="Jia N."/>
            <person name="Wang J."/>
            <person name="Shi W."/>
            <person name="Du L."/>
            <person name="Sun Y."/>
            <person name="Zhan W."/>
            <person name="Jiang J.F."/>
            <person name="Wang Q."/>
            <person name="Zhang B."/>
            <person name="Ji P."/>
            <person name="Bell-Sakyi L."/>
            <person name="Cui X.M."/>
            <person name="Yuan T.T."/>
            <person name="Jiang B.G."/>
            <person name="Yang W.F."/>
            <person name="Lam T.T."/>
            <person name="Chang Q.C."/>
            <person name="Ding S.J."/>
            <person name="Wang X.J."/>
            <person name="Zhu J.G."/>
            <person name="Ruan X.D."/>
            <person name="Zhao L."/>
            <person name="Wei J.T."/>
            <person name="Ye R.Z."/>
            <person name="Que T.C."/>
            <person name="Du C.H."/>
            <person name="Zhou Y.H."/>
            <person name="Cheng J.X."/>
            <person name="Dai P.F."/>
            <person name="Guo W.B."/>
            <person name="Han X.H."/>
            <person name="Huang E.J."/>
            <person name="Li L.F."/>
            <person name="Wei W."/>
            <person name="Gao Y.C."/>
            <person name="Liu J.Z."/>
            <person name="Shao H.Z."/>
            <person name="Wang X."/>
            <person name="Wang C.C."/>
            <person name="Yang T.C."/>
            <person name="Huo Q.B."/>
            <person name="Li W."/>
            <person name="Chen H.Y."/>
            <person name="Chen S.E."/>
            <person name="Zhou L.G."/>
            <person name="Ni X.B."/>
            <person name="Tian J.H."/>
            <person name="Sheng Y."/>
            <person name="Liu T."/>
            <person name="Pan Y.S."/>
            <person name="Xia L.Y."/>
            <person name="Li J."/>
            <person name="Zhao F."/>
            <person name="Cao W.C."/>
        </authorList>
    </citation>
    <scope>NUCLEOTIDE SEQUENCE</scope>
    <source>
        <strain evidence="3">Rsan-2018</strain>
    </source>
</reference>
<dbReference type="PANTHER" id="PTHR11412:SF172">
    <property type="entry name" value="LD23292P"/>
    <property type="match status" value="1"/>
</dbReference>
<dbReference type="SMART" id="SM01419">
    <property type="entry name" value="Thiol-ester_cl"/>
    <property type="match status" value="1"/>
</dbReference>
<sequence length="1349" mass="152719">MLAVTSLLVALLSLSSAQYAGYTDNRIDSVPIHHQQPTHLIVASRLVRPGQTYRVVVTLLLQMPEPVTVVASIQRNGVDVTHNSQECRAPIPEEILLKVPTTSVSGSYRLKVEGNINGVIGGTAFSYDTPLDFSQRSMTIFIQTDRPLYMQGQTVHFRALPVTTELKAFSDAVDVYMLNPNRTIVRRWLSRRTNLGAVSLEYPLSPQPDYGKWTIQVIAQGQVEEKTFVVEEYYQTRFEVNVTLPTFFMATQEYIYGTVVANFTSGAAVAGNLTLRATVEPINPTYQIHRSSSRYIEKVYRYFEGVRDFAFSLRELSRLVSRLDGMKVVVTALVGERFLDLIETGFSESLVFNSSLQLRFLGSSPQVFRPGMPFKAYVSVSYSDGSPLPAEYFRNKRVEEMLRITPSVTYVSGGAGAGHLPEPVASAVPGSPGIWELMLESTPVLSDPTAINAVRAIRLEAEFYDSNYGHVRTSLVAYSSYSPTNHHLQITTSTKFPKVGEYIIFHVRSNYYVEWFSYLFNMTLNNRKDKTGHTIEVAIYGDPGTYVALSAVDRTLYNMQAGTEISYSEVLRKMNSFDNVINGTLTQEWFSRDGNSYSYVCFPSSTYGLDSNRTFEVLITLASSPDYRFVVVGPLGRVNSYAPETSSGEHQHLIFIKPGKSAVVYMPIVPVRTGTIEVTILAKTQIAKDMVTRCLLVEHDGIPQHRHTSLILDLTQGAYLIKYLDTNITETPILPFRQDRLYVFGSNRATLSVVGDVVGPAFPTMPVNASSLLSKPFYCGEQNMFSFAANLYTLLYLRLTNQRDMHLERQAFKYLNLGYQRQLTYQNDDGSFQVFRWHSQPSVWLTAFCARVFHKATFQEWEQFLYIDPSVIQKAIAWLLDRQSPEGSFHETSFYAYDRKMSLLSERPEDTVRFRNVSLTAHVLITLAEVRDIRGDIGTRASTARGAAARYLERMLHLIQKLEDPYELAIVAYALTLVNSADGEMAFNLLDEKMRETSGMRYWSRTELPAPSVVIENNKPYLHPRLPYIYDASNVETTAYGLLVHVARQAVVQKEIVEWLNTQRLSYGGWASTQDTLLAMQALTEFSIVSRSRDVTDIKVTVEAPSTPGFTRELHIGQENLSKLQTLSIPNAWGVIIVKAQGTGLAIVQLHIEYNVDTWRHLVTPPPVPAFALNIRQYSYGRNSSYVSFRSWIRTEESPRSGMAVLEVNLPSGYYIQQQTLDAYVQSGAVRNLREARYEEKKAEIYFDYLDTSPICVNFTAQRWYPVANMTRFISIRVYDYYAPERFNETMFEVYNLYALSICHVCGSYQCPYCPVFNTAPTSFRLNQEQAVLSLTVLLTVLWRHLLKG</sequence>
<comment type="caution">
    <text evidence="3">The sequence shown here is derived from an EMBL/GenBank/DDBJ whole genome shotgun (WGS) entry which is preliminary data.</text>
</comment>
<dbReference type="Gene3D" id="2.60.40.10">
    <property type="entry name" value="Immunoglobulins"/>
    <property type="match status" value="2"/>
</dbReference>
<dbReference type="InterPro" id="IPR013783">
    <property type="entry name" value="Ig-like_fold"/>
</dbReference>
<dbReference type="SMART" id="SM01361">
    <property type="entry name" value="A2M_recep"/>
    <property type="match status" value="1"/>
</dbReference>
<dbReference type="Gene3D" id="2.60.40.1940">
    <property type="match status" value="1"/>
</dbReference>
<protein>
    <recommendedName>
        <fullName evidence="2">Alpha-macroglobulin receptor-binding domain-containing protein</fullName>
    </recommendedName>
</protein>
<keyword evidence="4" id="KW-1185">Reference proteome</keyword>
<dbReference type="Gene3D" id="2.60.40.2950">
    <property type="match status" value="1"/>
</dbReference>
<dbReference type="Pfam" id="PF07678">
    <property type="entry name" value="TED_complement"/>
    <property type="match status" value="1"/>
</dbReference>
<feature type="signal peptide" evidence="1">
    <location>
        <begin position="1"/>
        <end position="17"/>
    </location>
</feature>
<dbReference type="PANTHER" id="PTHR11412">
    <property type="entry name" value="MACROGLOBULIN / COMPLEMENT"/>
    <property type="match status" value="1"/>
</dbReference>
<dbReference type="InterPro" id="IPR011626">
    <property type="entry name" value="Alpha-macroglobulin_TED"/>
</dbReference>
<dbReference type="Pfam" id="PF17791">
    <property type="entry name" value="MG3"/>
    <property type="match status" value="1"/>
</dbReference>
<name>A0A9D4TB22_RHISA</name>
<dbReference type="Pfam" id="PF01835">
    <property type="entry name" value="MG2"/>
    <property type="match status" value="1"/>
</dbReference>
<dbReference type="InterPro" id="IPR047565">
    <property type="entry name" value="Alpha-macroglob_thiol-ester_cl"/>
</dbReference>
<dbReference type="VEuPathDB" id="VectorBase:RSAN_056282"/>
<dbReference type="Gene3D" id="2.60.40.690">
    <property type="entry name" value="Alpha-macroglobulin, receptor-binding domain"/>
    <property type="match status" value="1"/>
</dbReference>
<feature type="chain" id="PRO_5038471898" description="Alpha-macroglobulin receptor-binding domain-containing protein" evidence="1">
    <location>
        <begin position="18"/>
        <end position="1349"/>
    </location>
</feature>
<keyword evidence="1" id="KW-0732">Signal</keyword>
<gene>
    <name evidence="3" type="ORF">HPB52_017848</name>
</gene>
<proteinExistence type="predicted"/>
<reference evidence="3" key="2">
    <citation type="submission" date="2021-09" db="EMBL/GenBank/DDBJ databases">
        <authorList>
            <person name="Jia N."/>
            <person name="Wang J."/>
            <person name="Shi W."/>
            <person name="Du L."/>
            <person name="Sun Y."/>
            <person name="Zhan W."/>
            <person name="Jiang J."/>
            <person name="Wang Q."/>
            <person name="Zhang B."/>
            <person name="Ji P."/>
            <person name="Sakyi L.B."/>
            <person name="Cui X."/>
            <person name="Yuan T."/>
            <person name="Jiang B."/>
            <person name="Yang W."/>
            <person name="Lam T.T.-Y."/>
            <person name="Chang Q."/>
            <person name="Ding S."/>
            <person name="Wang X."/>
            <person name="Zhu J."/>
            <person name="Ruan X."/>
            <person name="Zhao L."/>
            <person name="Wei J."/>
            <person name="Que T."/>
            <person name="Du C."/>
            <person name="Cheng J."/>
            <person name="Dai P."/>
            <person name="Han X."/>
            <person name="Huang E."/>
            <person name="Gao Y."/>
            <person name="Liu J."/>
            <person name="Shao H."/>
            <person name="Ye R."/>
            <person name="Li L."/>
            <person name="Wei W."/>
            <person name="Wang X."/>
            <person name="Wang C."/>
            <person name="Huo Q."/>
            <person name="Li W."/>
            <person name="Guo W."/>
            <person name="Chen H."/>
            <person name="Chen S."/>
            <person name="Zhou L."/>
            <person name="Zhou L."/>
            <person name="Ni X."/>
            <person name="Tian J."/>
            <person name="Zhou Y."/>
            <person name="Sheng Y."/>
            <person name="Liu T."/>
            <person name="Pan Y."/>
            <person name="Xia L."/>
            <person name="Li J."/>
            <person name="Zhao F."/>
            <person name="Cao W."/>
        </authorList>
    </citation>
    <scope>NUCLEOTIDE SEQUENCE</scope>
    <source>
        <strain evidence="3">Rsan-2018</strain>
        <tissue evidence="3">Larvae</tissue>
    </source>
</reference>
<evidence type="ECO:0000313" key="3">
    <source>
        <dbReference type="EMBL" id="KAH7984189.1"/>
    </source>
</evidence>
<dbReference type="InterPro" id="IPR002890">
    <property type="entry name" value="MG2"/>
</dbReference>
<dbReference type="VEuPathDB" id="VectorBase:RSAN_039996"/>
<feature type="domain" description="Alpha-macroglobulin receptor-binding" evidence="2">
    <location>
        <begin position="1201"/>
        <end position="1292"/>
    </location>
</feature>
<dbReference type="InterPro" id="IPR036595">
    <property type="entry name" value="A-macroglobulin_rcpt-bd_sf"/>
</dbReference>
<dbReference type="GO" id="GO:0004866">
    <property type="term" value="F:endopeptidase inhibitor activity"/>
    <property type="evidence" value="ECO:0007669"/>
    <property type="project" value="InterPro"/>
</dbReference>
<dbReference type="InterPro" id="IPR009048">
    <property type="entry name" value="A-macroglobulin_rcpt-bd"/>
</dbReference>